<dbReference type="RefSeq" id="WP_242147195.1">
    <property type="nucleotide sequence ID" value="NZ_CP093379.1"/>
</dbReference>
<accession>A0ABY3WX64</accession>
<evidence type="ECO:0008006" key="4">
    <source>
        <dbReference type="Google" id="ProtNLM"/>
    </source>
</evidence>
<keyword evidence="1" id="KW-0732">Signal</keyword>
<name>A0ABY3WX64_9GAMM</name>
<dbReference type="PROSITE" id="PS51257">
    <property type="entry name" value="PROKAR_LIPOPROTEIN"/>
    <property type="match status" value="1"/>
</dbReference>
<gene>
    <name evidence="2" type="ORF">MMG00_08090</name>
</gene>
<sequence>MRKLLILLFALVITACSDSYDNYVGYWSQEDKSDIVTITKEDSKTYLLVRNRLASGEKEEFVLEKNANGYFEITIAFFGVGKLPVILSEDGATLRLDNKVYKKIDSSKAKETIQNTTACKQLSSSYLDERQEINYRDEARRSALKETYIVKQQSIPDCDIGSYIFSF</sequence>
<keyword evidence="3" id="KW-1185">Reference proteome</keyword>
<dbReference type="Proteomes" id="UP000829542">
    <property type="component" value="Chromosome"/>
</dbReference>
<organism evidence="2 3">
    <name type="scientific">Ignatzschineria rhizosphaerae</name>
    <dbReference type="NCBI Taxonomy" id="2923279"/>
    <lineage>
        <taxon>Bacteria</taxon>
        <taxon>Pseudomonadati</taxon>
        <taxon>Pseudomonadota</taxon>
        <taxon>Gammaproteobacteria</taxon>
        <taxon>Cardiobacteriales</taxon>
        <taxon>Ignatzschineriaceae</taxon>
        <taxon>Ignatzschineria</taxon>
    </lineage>
</organism>
<evidence type="ECO:0000256" key="1">
    <source>
        <dbReference type="SAM" id="SignalP"/>
    </source>
</evidence>
<proteinExistence type="predicted"/>
<feature type="signal peptide" evidence="1">
    <location>
        <begin position="1"/>
        <end position="19"/>
    </location>
</feature>
<evidence type="ECO:0000313" key="3">
    <source>
        <dbReference type="Proteomes" id="UP000829542"/>
    </source>
</evidence>
<feature type="chain" id="PRO_5046053584" description="Lipoprotein" evidence="1">
    <location>
        <begin position="20"/>
        <end position="167"/>
    </location>
</feature>
<evidence type="ECO:0000313" key="2">
    <source>
        <dbReference type="EMBL" id="UNM95189.1"/>
    </source>
</evidence>
<dbReference type="EMBL" id="CP093379">
    <property type="protein sequence ID" value="UNM95189.1"/>
    <property type="molecule type" value="Genomic_DNA"/>
</dbReference>
<reference evidence="2 3" key="1">
    <citation type="submission" date="2022-03" db="EMBL/GenBank/DDBJ databases">
        <title>Ignatzschineria rhizosphaerae HR5S32.</title>
        <authorList>
            <person name="Sun J.Q."/>
            <person name="Feng J.Y."/>
        </authorList>
    </citation>
    <scope>NUCLEOTIDE SEQUENCE [LARGE SCALE GENOMIC DNA]</scope>
    <source>
        <strain evidence="2 3">HR5S32</strain>
    </source>
</reference>
<protein>
    <recommendedName>
        <fullName evidence="4">Lipoprotein</fullName>
    </recommendedName>
</protein>